<dbReference type="Proteomes" id="UP000186176">
    <property type="component" value="Unassembled WGS sequence"/>
</dbReference>
<organism evidence="1 2">
    <name type="scientific">Cryptosporidium ubiquitum</name>
    <dbReference type="NCBI Taxonomy" id="857276"/>
    <lineage>
        <taxon>Eukaryota</taxon>
        <taxon>Sar</taxon>
        <taxon>Alveolata</taxon>
        <taxon>Apicomplexa</taxon>
        <taxon>Conoidasida</taxon>
        <taxon>Coccidia</taxon>
        <taxon>Eucoccidiorida</taxon>
        <taxon>Eimeriorina</taxon>
        <taxon>Cryptosporidiidae</taxon>
        <taxon>Cryptosporidium</taxon>
    </lineage>
</organism>
<dbReference type="SUPFAM" id="SSF56784">
    <property type="entry name" value="HAD-like"/>
    <property type="match status" value="1"/>
</dbReference>
<dbReference type="EMBL" id="LRBP01000009">
    <property type="protein sequence ID" value="OII74515.1"/>
    <property type="molecule type" value="Genomic_DNA"/>
</dbReference>
<dbReference type="CDD" id="cd01427">
    <property type="entry name" value="HAD_like"/>
    <property type="match status" value="1"/>
</dbReference>
<dbReference type="GeneID" id="39976861"/>
<proteinExistence type="predicted"/>
<protein>
    <recommendedName>
        <fullName evidence="3">Apicomplexan-conserved protein</fullName>
    </recommendedName>
</protein>
<dbReference type="PANTHER" id="PTHR38899">
    <property type="entry name" value="DOMAIN OOKINETE PROTEIN, PUTATIVE-RELATED"/>
    <property type="match status" value="1"/>
</dbReference>
<comment type="caution">
    <text evidence="1">The sequence shown here is derived from an EMBL/GenBank/DDBJ whole genome shotgun (WGS) entry which is preliminary data.</text>
</comment>
<accession>A0A1J4MM30</accession>
<evidence type="ECO:0008006" key="3">
    <source>
        <dbReference type="Google" id="ProtNLM"/>
    </source>
</evidence>
<evidence type="ECO:0000313" key="2">
    <source>
        <dbReference type="Proteomes" id="UP000186176"/>
    </source>
</evidence>
<name>A0A1J4MM30_9CRYT</name>
<reference evidence="1 2" key="1">
    <citation type="submission" date="2016-10" db="EMBL/GenBank/DDBJ databases">
        <title>Reductive evolution of mitochondrial metabolism and differential evolution of invasion-related proteins in Cryptosporidium.</title>
        <authorList>
            <person name="Liu S."/>
            <person name="Roellig D.M."/>
            <person name="Guo Y."/>
            <person name="Li N."/>
            <person name="Frace M.A."/>
            <person name="Tang K."/>
            <person name="Zhang L."/>
            <person name="Feng Y."/>
            <person name="Xiao L."/>
        </authorList>
    </citation>
    <scope>NUCLEOTIDE SEQUENCE [LARGE SCALE GENOMIC DNA]</scope>
    <source>
        <strain evidence="1">39726</strain>
    </source>
</reference>
<dbReference type="PANTHER" id="PTHR38899:SF1">
    <property type="entry name" value="PROTEIN KINASE"/>
    <property type="match status" value="1"/>
</dbReference>
<evidence type="ECO:0000313" key="1">
    <source>
        <dbReference type="EMBL" id="OII74515.1"/>
    </source>
</evidence>
<keyword evidence="2" id="KW-1185">Reference proteome</keyword>
<gene>
    <name evidence="1" type="ORF">cubi_00068</name>
</gene>
<dbReference type="VEuPathDB" id="CryptoDB:cubi_00068"/>
<sequence>MFNSYELGNGRVRKKRIEGLLGGEKTLIIVDWDDTLLPTTWLSWNKKLDLKNTNFGRIVANFLKKATELGQVVIITNADPSWVYETSELYLPEILYYLRIIPICSARQFAQFGVNDMKNWKYRAFNCVIQHFSNNFKGIKNIISIGDSQWDRDAVFNVFENNKNIQITPKAVKFLGSPSFEALGEEILILTSKLEEIVMIDGANIYEMERW</sequence>
<dbReference type="OrthoDB" id="166018at2759"/>
<dbReference type="RefSeq" id="XP_028875661.1">
    <property type="nucleotide sequence ID" value="XM_029017082.1"/>
</dbReference>
<dbReference type="AlphaFoldDB" id="A0A1J4MM30"/>
<dbReference type="InterPro" id="IPR036412">
    <property type="entry name" value="HAD-like_sf"/>
</dbReference>